<gene>
    <name evidence="1" type="ORF">QNM18_22925</name>
</gene>
<evidence type="ECO:0000313" key="2">
    <source>
        <dbReference type="Proteomes" id="UP001231915"/>
    </source>
</evidence>
<evidence type="ECO:0000313" key="1">
    <source>
        <dbReference type="EMBL" id="MDK2597923.1"/>
    </source>
</evidence>
<protein>
    <submittedName>
        <fullName evidence="1">Uncharacterized protein</fullName>
    </submittedName>
</protein>
<dbReference type="EMBL" id="JASJUT010000013">
    <property type="protein sequence ID" value="MDK2597923.1"/>
    <property type="molecule type" value="Genomic_DNA"/>
</dbReference>
<dbReference type="RefSeq" id="WP_284138553.1">
    <property type="nucleotide sequence ID" value="NZ_JASJUT010000013.1"/>
</dbReference>
<accession>A0ABT7ESA4</accession>
<proteinExistence type="predicted"/>
<name>A0ABT7ESA4_9GAMM</name>
<sequence>MIAQQLKEVQESTPQLQAKLKAHLKAQLKVIKGYKRPTPQGLKDIHKLLGDERHTPGYVYTNILNDKERQLLTFVAGFNRIEQGKPWDQMTHDQRAELRKALMFMNNIVIGFIDANAMAPHKFYTNVAPDEVEQPQYNSAY</sequence>
<comment type="caution">
    <text evidence="1">The sequence shown here is derived from an EMBL/GenBank/DDBJ whole genome shotgun (WGS) entry which is preliminary data.</text>
</comment>
<keyword evidence="2" id="KW-1185">Reference proteome</keyword>
<dbReference type="Proteomes" id="UP001231915">
    <property type="component" value="Unassembled WGS sequence"/>
</dbReference>
<reference evidence="1 2" key="1">
    <citation type="submission" date="2023-05" db="EMBL/GenBank/DDBJ databases">
        <title>Pseudoalteromonas ardens sp. nov., Pseudoalteromonas obscura sp. nov., and Pseudoalteromonas umbrosa sp. nov., isolated from the coral Montipora capitata.</title>
        <authorList>
            <person name="Thomas E.M."/>
            <person name="Smith E.M."/>
            <person name="Papke E."/>
            <person name="Shlafstein M.D."/>
            <person name="Oline D.K."/>
            <person name="Videau P."/>
            <person name="Saw J.H."/>
            <person name="Strangman W.K."/>
            <person name="Ushijima B."/>
        </authorList>
    </citation>
    <scope>NUCLEOTIDE SEQUENCE [LARGE SCALE GENOMIC DNA]</scope>
    <source>
        <strain evidence="1 2">P94</strain>
    </source>
</reference>
<organism evidence="1 2">
    <name type="scientific">Pseudoalteromonas obscura</name>
    <dbReference type="NCBI Taxonomy" id="3048491"/>
    <lineage>
        <taxon>Bacteria</taxon>
        <taxon>Pseudomonadati</taxon>
        <taxon>Pseudomonadota</taxon>
        <taxon>Gammaproteobacteria</taxon>
        <taxon>Alteromonadales</taxon>
        <taxon>Pseudoalteromonadaceae</taxon>
        <taxon>Pseudoalteromonas</taxon>
    </lineage>
</organism>